<gene>
    <name evidence="1" type="ORF">ACFQZP_10885</name>
</gene>
<protein>
    <submittedName>
        <fullName evidence="1">Uncharacterized protein</fullName>
    </submittedName>
</protein>
<evidence type="ECO:0000313" key="1">
    <source>
        <dbReference type="EMBL" id="MFD0282185.1"/>
    </source>
</evidence>
<dbReference type="EMBL" id="JBHTEC010000001">
    <property type="protein sequence ID" value="MFD0282185.1"/>
    <property type="molecule type" value="Genomic_DNA"/>
</dbReference>
<dbReference type="RefSeq" id="WP_381246852.1">
    <property type="nucleotide sequence ID" value="NZ_JBHTBI010000001.1"/>
</dbReference>
<accession>A0ABW2VET2</accession>
<proteinExistence type="predicted"/>
<organism evidence="1 2">
    <name type="scientific">Streptomyces lutosisoli</name>
    <dbReference type="NCBI Taxonomy" id="2665721"/>
    <lineage>
        <taxon>Bacteria</taxon>
        <taxon>Bacillati</taxon>
        <taxon>Actinomycetota</taxon>
        <taxon>Actinomycetes</taxon>
        <taxon>Kitasatosporales</taxon>
        <taxon>Streptomycetaceae</taxon>
        <taxon>Streptomyces</taxon>
    </lineage>
</organism>
<sequence length="163" mass="17784">MERWRPDPGERVLARVPVTFATGAATPVSGRRWFRDADRCDIQRELPGWPAGPTYTVRSKTNRLARGVGRTALALVVIGIAAALGGTGVGNVGTLGRSDGPENEVDDFPVMCASPGTLARTLPWQLDPARRPDTDRTHAVVTDRRLVLISMLDDDDEPWEEVL</sequence>
<dbReference type="Proteomes" id="UP001596957">
    <property type="component" value="Unassembled WGS sequence"/>
</dbReference>
<evidence type="ECO:0000313" key="2">
    <source>
        <dbReference type="Proteomes" id="UP001596957"/>
    </source>
</evidence>
<keyword evidence="2" id="KW-1185">Reference proteome</keyword>
<name>A0ABW2VET2_9ACTN</name>
<comment type="caution">
    <text evidence="1">The sequence shown here is derived from an EMBL/GenBank/DDBJ whole genome shotgun (WGS) entry which is preliminary data.</text>
</comment>
<reference evidence="2" key="1">
    <citation type="journal article" date="2019" name="Int. J. Syst. Evol. Microbiol.">
        <title>The Global Catalogue of Microorganisms (GCM) 10K type strain sequencing project: providing services to taxonomists for standard genome sequencing and annotation.</title>
        <authorList>
            <consortium name="The Broad Institute Genomics Platform"/>
            <consortium name="The Broad Institute Genome Sequencing Center for Infectious Disease"/>
            <person name="Wu L."/>
            <person name="Ma J."/>
        </authorList>
    </citation>
    <scope>NUCLEOTIDE SEQUENCE [LARGE SCALE GENOMIC DNA]</scope>
    <source>
        <strain evidence="2">CGMCC 4.7198</strain>
    </source>
</reference>